<keyword evidence="2" id="KW-1185">Reference proteome</keyword>
<evidence type="ECO:0000313" key="1">
    <source>
        <dbReference type="EMBL" id="SCY89829.1"/>
    </source>
</evidence>
<evidence type="ECO:0008006" key="3">
    <source>
        <dbReference type="Google" id="ProtNLM"/>
    </source>
</evidence>
<proteinExistence type="predicted"/>
<gene>
    <name evidence="1" type="ORF">SAMN05720606_111206</name>
</gene>
<dbReference type="EMBL" id="FMVM01000011">
    <property type="protein sequence ID" value="SCY89829.1"/>
    <property type="molecule type" value="Genomic_DNA"/>
</dbReference>
<accession>A0A1G5JQ34</accession>
<dbReference type="Proteomes" id="UP000198538">
    <property type="component" value="Unassembled WGS sequence"/>
</dbReference>
<dbReference type="InterPro" id="IPR024992">
    <property type="entry name" value="DUF3891"/>
</dbReference>
<dbReference type="Pfam" id="PF13030">
    <property type="entry name" value="DUF3891"/>
    <property type="match status" value="1"/>
</dbReference>
<sequence>MIVYEREHDFVLTAQHEHGIVAGDMASHWKKKWLPHESHRDDLILAAKEHDRGWIDLDAAPLWNDYSQIPYSFRDFPLRPRFVFYRKGIEEVRQQNPYAGLLCSLMYTELFQKTLGANSEDDDDIRQYLQEEQLQQESWKKELGVNASELEEQLKNDVEIMLFCDQLSLFLCMEEPGTPTARYDFFAEGLGCGFDTCPSSNVQVEWVSGEKVALSFFPFDEEFEVTMSYKVIPKASIRKFGMLQAYRRADWKKRQIWITAVS</sequence>
<organism evidence="1 2">
    <name type="scientific">Paenibacillus polysaccharolyticus</name>
    <dbReference type="NCBI Taxonomy" id="582692"/>
    <lineage>
        <taxon>Bacteria</taxon>
        <taxon>Bacillati</taxon>
        <taxon>Bacillota</taxon>
        <taxon>Bacilli</taxon>
        <taxon>Bacillales</taxon>
        <taxon>Paenibacillaceae</taxon>
        <taxon>Paenibacillus</taxon>
    </lineage>
</organism>
<name>A0A1G5JQ34_9BACL</name>
<evidence type="ECO:0000313" key="2">
    <source>
        <dbReference type="Proteomes" id="UP000198538"/>
    </source>
</evidence>
<reference evidence="2" key="1">
    <citation type="submission" date="2016-10" db="EMBL/GenBank/DDBJ databases">
        <authorList>
            <person name="Varghese N."/>
            <person name="Submissions S."/>
        </authorList>
    </citation>
    <scope>NUCLEOTIDE SEQUENCE [LARGE SCALE GENOMIC DNA]</scope>
    <source>
        <strain evidence="2">BL9</strain>
    </source>
</reference>
<dbReference type="STRING" id="582692.SAMN05720606_111206"/>
<protein>
    <recommendedName>
        <fullName evidence="3">DUF3891 domain-containing protein</fullName>
    </recommendedName>
</protein>
<dbReference type="RefSeq" id="WP_090922156.1">
    <property type="nucleotide sequence ID" value="NZ_FMVM01000011.1"/>
</dbReference>
<dbReference type="AlphaFoldDB" id="A0A1G5JQ34"/>